<dbReference type="InterPro" id="IPR001789">
    <property type="entry name" value="Sig_transdc_resp-reg_receiver"/>
</dbReference>
<organism evidence="5 6">
    <name type="scientific">Methylogaea oryzae</name>
    <dbReference type="NCBI Taxonomy" id="1295382"/>
    <lineage>
        <taxon>Bacteria</taxon>
        <taxon>Pseudomonadati</taxon>
        <taxon>Pseudomonadota</taxon>
        <taxon>Gammaproteobacteria</taxon>
        <taxon>Methylococcales</taxon>
        <taxon>Methylococcaceae</taxon>
        <taxon>Methylogaea</taxon>
    </lineage>
</organism>
<dbReference type="EMBL" id="AP019782">
    <property type="protein sequence ID" value="BBL71726.1"/>
    <property type="molecule type" value="Genomic_DNA"/>
</dbReference>
<reference evidence="5" key="1">
    <citation type="submission" date="2019-06" db="EMBL/GenBank/DDBJ databases">
        <title>Complete genome sequence of Methylogaea oryzae strain JCM16910.</title>
        <authorList>
            <person name="Asakawa S."/>
        </authorList>
    </citation>
    <scope>NUCLEOTIDE SEQUENCE</scope>
    <source>
        <strain evidence="5">E10</strain>
    </source>
</reference>
<dbReference type="CDD" id="cd17551">
    <property type="entry name" value="REC_RpfG-like"/>
    <property type="match status" value="1"/>
</dbReference>
<dbReference type="KEGG" id="moz:MoryE10_23320"/>
<evidence type="ECO:0000313" key="5">
    <source>
        <dbReference type="EMBL" id="BBL71726.1"/>
    </source>
</evidence>
<dbReference type="Gene3D" id="1.10.3210.10">
    <property type="entry name" value="Hypothetical protein af1432"/>
    <property type="match status" value="1"/>
</dbReference>
<dbReference type="PROSITE" id="PS50110">
    <property type="entry name" value="RESPONSE_REGULATORY"/>
    <property type="match status" value="1"/>
</dbReference>
<feature type="modified residue" description="4-aspartylphosphate" evidence="2">
    <location>
        <position position="62"/>
    </location>
</feature>
<dbReference type="SMART" id="SM00471">
    <property type="entry name" value="HDc"/>
    <property type="match status" value="1"/>
</dbReference>
<protein>
    <submittedName>
        <fullName evidence="5">Two-component system response regulator</fullName>
    </submittedName>
</protein>
<dbReference type="GO" id="GO:0000160">
    <property type="term" value="P:phosphorelay signal transduction system"/>
    <property type="evidence" value="ECO:0007669"/>
    <property type="project" value="InterPro"/>
</dbReference>
<dbReference type="PROSITE" id="PS51832">
    <property type="entry name" value="HD_GYP"/>
    <property type="match status" value="1"/>
</dbReference>
<dbReference type="InterPro" id="IPR003607">
    <property type="entry name" value="HD/PDEase_dom"/>
</dbReference>
<evidence type="ECO:0000259" key="4">
    <source>
        <dbReference type="PROSITE" id="PS51832"/>
    </source>
</evidence>
<dbReference type="AlphaFoldDB" id="A0A8D5AIU4"/>
<accession>A0A8D5AIU4</accession>
<gene>
    <name evidence="5" type="ORF">MoryE10_23320</name>
</gene>
<name>A0A8D5AIU4_9GAMM</name>
<evidence type="ECO:0000256" key="2">
    <source>
        <dbReference type="PROSITE-ProRule" id="PRU00169"/>
    </source>
</evidence>
<dbReference type="PANTHER" id="PTHR45228">
    <property type="entry name" value="CYCLIC DI-GMP PHOSPHODIESTERASE TM_0186-RELATED"/>
    <property type="match status" value="1"/>
</dbReference>
<sequence>MNGLEQKIFDARILIVDDNRANIALLEKLLRKGGYSHVDSVSDPREVKALYEANRYDLILLDIRMPHLDGFQVMAQLRESKGDDYLSILVLTAELTSETKLRSLQEGAKDFLSKPFDSVEVLARARNLLEVRMFHNWLRDENRVLEEQVRQRTQELEYTRLEIIRRLGRAAEYRDNETGAHVIRMSKFCALLGGQIGLSEEECELLLNASPMHDIGKIGIPDRILLKPGKLDPDEWDIMKTHAAIGAEMLSGHDSTLLQMAEIIAATHHERWDGSGYPKGLKGEDIPLVGRITAVCDVFDALTSERPYKKAWSVEEALAEMEKLKGSHFDPILVDRFHDILPQVLQIKQQFLD</sequence>
<evidence type="ECO:0000256" key="1">
    <source>
        <dbReference type="ARBA" id="ARBA00022801"/>
    </source>
</evidence>
<dbReference type="SMART" id="SM00448">
    <property type="entry name" value="REC"/>
    <property type="match status" value="1"/>
</dbReference>
<keyword evidence="1" id="KW-0378">Hydrolase</keyword>
<dbReference type="Pfam" id="PF13487">
    <property type="entry name" value="HD_5"/>
    <property type="match status" value="1"/>
</dbReference>
<keyword evidence="2" id="KW-0597">Phosphoprotein</keyword>
<dbReference type="InterPro" id="IPR011006">
    <property type="entry name" value="CheY-like_superfamily"/>
</dbReference>
<dbReference type="InterPro" id="IPR037522">
    <property type="entry name" value="HD_GYP_dom"/>
</dbReference>
<evidence type="ECO:0000259" key="3">
    <source>
        <dbReference type="PROSITE" id="PS50110"/>
    </source>
</evidence>
<dbReference type="RefSeq" id="WP_054772670.1">
    <property type="nucleotide sequence ID" value="NZ_AP019782.1"/>
</dbReference>
<dbReference type="SUPFAM" id="SSF109604">
    <property type="entry name" value="HD-domain/PDEase-like"/>
    <property type="match status" value="1"/>
</dbReference>
<dbReference type="CDD" id="cd00077">
    <property type="entry name" value="HDc"/>
    <property type="match status" value="1"/>
</dbReference>
<evidence type="ECO:0000313" key="6">
    <source>
        <dbReference type="Proteomes" id="UP000824988"/>
    </source>
</evidence>
<dbReference type="GO" id="GO:0004112">
    <property type="term" value="F:cyclic-nucleotide phosphodiesterase activity"/>
    <property type="evidence" value="ECO:0007669"/>
    <property type="project" value="UniProtKB-ARBA"/>
</dbReference>
<dbReference type="Gene3D" id="3.40.50.2300">
    <property type="match status" value="1"/>
</dbReference>
<dbReference type="InterPro" id="IPR052020">
    <property type="entry name" value="Cyclic_di-GMP/3'3'-cGAMP_PDE"/>
</dbReference>
<dbReference type="Pfam" id="PF00072">
    <property type="entry name" value="Response_reg"/>
    <property type="match status" value="1"/>
</dbReference>
<dbReference type="Proteomes" id="UP000824988">
    <property type="component" value="Chromosome"/>
</dbReference>
<feature type="domain" description="HD-GYP" evidence="4">
    <location>
        <begin position="156"/>
        <end position="353"/>
    </location>
</feature>
<proteinExistence type="predicted"/>
<keyword evidence="6" id="KW-1185">Reference proteome</keyword>
<dbReference type="SUPFAM" id="SSF52172">
    <property type="entry name" value="CheY-like"/>
    <property type="match status" value="1"/>
</dbReference>
<dbReference type="PANTHER" id="PTHR45228:SF1">
    <property type="entry name" value="CYCLIC DI-GMP PHOSPHODIESTERASE TM_0186"/>
    <property type="match status" value="1"/>
</dbReference>
<dbReference type="FunFam" id="1.10.3210.10:FF:000018">
    <property type="entry name" value="Two-component system response regulator"/>
    <property type="match status" value="1"/>
</dbReference>
<feature type="domain" description="Response regulatory" evidence="3">
    <location>
        <begin position="12"/>
        <end position="129"/>
    </location>
</feature>
<dbReference type="GO" id="GO:0009214">
    <property type="term" value="P:cyclic nucleotide catabolic process"/>
    <property type="evidence" value="ECO:0007669"/>
    <property type="project" value="UniProtKB-ARBA"/>
</dbReference>